<reference evidence="3" key="2">
    <citation type="submission" date="2021-09" db="EMBL/GenBank/DDBJ databases">
        <authorList>
            <person name="Jia N."/>
            <person name="Wang J."/>
            <person name="Shi W."/>
            <person name="Du L."/>
            <person name="Sun Y."/>
            <person name="Zhan W."/>
            <person name="Jiang J."/>
            <person name="Wang Q."/>
            <person name="Zhang B."/>
            <person name="Ji P."/>
            <person name="Sakyi L.B."/>
            <person name="Cui X."/>
            <person name="Yuan T."/>
            <person name="Jiang B."/>
            <person name="Yang W."/>
            <person name="Lam T.T.-Y."/>
            <person name="Chang Q."/>
            <person name="Ding S."/>
            <person name="Wang X."/>
            <person name="Zhu J."/>
            <person name="Ruan X."/>
            <person name="Zhao L."/>
            <person name="Wei J."/>
            <person name="Que T."/>
            <person name="Du C."/>
            <person name="Cheng J."/>
            <person name="Dai P."/>
            <person name="Han X."/>
            <person name="Huang E."/>
            <person name="Gao Y."/>
            <person name="Liu J."/>
            <person name="Shao H."/>
            <person name="Ye R."/>
            <person name="Li L."/>
            <person name="Wei W."/>
            <person name="Wang X."/>
            <person name="Wang C."/>
            <person name="Huo Q."/>
            <person name="Li W."/>
            <person name="Guo W."/>
            <person name="Chen H."/>
            <person name="Chen S."/>
            <person name="Zhou L."/>
            <person name="Zhou L."/>
            <person name="Ni X."/>
            <person name="Tian J."/>
            <person name="Zhou Y."/>
            <person name="Sheng Y."/>
            <person name="Liu T."/>
            <person name="Pan Y."/>
            <person name="Xia L."/>
            <person name="Li J."/>
            <person name="Zhao F."/>
            <person name="Cao W."/>
        </authorList>
    </citation>
    <scope>NUCLEOTIDE SEQUENCE</scope>
    <source>
        <strain evidence="3">Rmic-2018</strain>
        <tissue evidence="3">Larvae</tissue>
    </source>
</reference>
<protein>
    <submittedName>
        <fullName evidence="3">Uncharacterized protein</fullName>
    </submittedName>
</protein>
<dbReference type="Proteomes" id="UP000821866">
    <property type="component" value="Chromosome 1"/>
</dbReference>
<organism evidence="3 4">
    <name type="scientific">Rhipicephalus microplus</name>
    <name type="common">Cattle tick</name>
    <name type="synonym">Boophilus microplus</name>
    <dbReference type="NCBI Taxonomy" id="6941"/>
    <lineage>
        <taxon>Eukaryota</taxon>
        <taxon>Metazoa</taxon>
        <taxon>Ecdysozoa</taxon>
        <taxon>Arthropoda</taxon>
        <taxon>Chelicerata</taxon>
        <taxon>Arachnida</taxon>
        <taxon>Acari</taxon>
        <taxon>Parasitiformes</taxon>
        <taxon>Ixodida</taxon>
        <taxon>Ixodoidea</taxon>
        <taxon>Ixodidae</taxon>
        <taxon>Rhipicephalinae</taxon>
        <taxon>Rhipicephalus</taxon>
        <taxon>Boophilus</taxon>
    </lineage>
</organism>
<evidence type="ECO:0000313" key="3">
    <source>
        <dbReference type="EMBL" id="KAH8041785.1"/>
    </source>
</evidence>
<feature type="region of interest" description="Disordered" evidence="1">
    <location>
        <begin position="1"/>
        <end position="40"/>
    </location>
</feature>
<feature type="region of interest" description="Disordered" evidence="1">
    <location>
        <begin position="100"/>
        <end position="134"/>
    </location>
</feature>
<accession>A0A9J6F5B8</accession>
<dbReference type="EMBL" id="JABSTU010000001">
    <property type="protein sequence ID" value="KAH8041785.1"/>
    <property type="molecule type" value="Genomic_DNA"/>
</dbReference>
<keyword evidence="4" id="KW-1185">Reference proteome</keyword>
<evidence type="ECO:0000256" key="2">
    <source>
        <dbReference type="SAM" id="Phobius"/>
    </source>
</evidence>
<keyword evidence="2" id="KW-0812">Transmembrane</keyword>
<reference evidence="3" key="1">
    <citation type="journal article" date="2020" name="Cell">
        <title>Large-Scale Comparative Analyses of Tick Genomes Elucidate Their Genetic Diversity and Vector Capacities.</title>
        <authorList>
            <consortium name="Tick Genome and Microbiome Consortium (TIGMIC)"/>
            <person name="Jia N."/>
            <person name="Wang J."/>
            <person name="Shi W."/>
            <person name="Du L."/>
            <person name="Sun Y."/>
            <person name="Zhan W."/>
            <person name="Jiang J.F."/>
            <person name="Wang Q."/>
            <person name="Zhang B."/>
            <person name="Ji P."/>
            <person name="Bell-Sakyi L."/>
            <person name="Cui X.M."/>
            <person name="Yuan T.T."/>
            <person name="Jiang B.G."/>
            <person name="Yang W.F."/>
            <person name="Lam T.T."/>
            <person name="Chang Q.C."/>
            <person name="Ding S.J."/>
            <person name="Wang X.J."/>
            <person name="Zhu J.G."/>
            <person name="Ruan X.D."/>
            <person name="Zhao L."/>
            <person name="Wei J.T."/>
            <person name="Ye R.Z."/>
            <person name="Que T.C."/>
            <person name="Du C.H."/>
            <person name="Zhou Y.H."/>
            <person name="Cheng J.X."/>
            <person name="Dai P.F."/>
            <person name="Guo W.B."/>
            <person name="Han X.H."/>
            <person name="Huang E.J."/>
            <person name="Li L.F."/>
            <person name="Wei W."/>
            <person name="Gao Y.C."/>
            <person name="Liu J.Z."/>
            <person name="Shao H.Z."/>
            <person name="Wang X."/>
            <person name="Wang C.C."/>
            <person name="Yang T.C."/>
            <person name="Huo Q.B."/>
            <person name="Li W."/>
            <person name="Chen H.Y."/>
            <person name="Chen S.E."/>
            <person name="Zhou L.G."/>
            <person name="Ni X.B."/>
            <person name="Tian J.H."/>
            <person name="Sheng Y."/>
            <person name="Liu T."/>
            <person name="Pan Y.S."/>
            <person name="Xia L.Y."/>
            <person name="Li J."/>
            <person name="Zhao F."/>
            <person name="Cao W.C."/>
        </authorList>
    </citation>
    <scope>NUCLEOTIDE SEQUENCE</scope>
    <source>
        <strain evidence="3">Rmic-2018</strain>
    </source>
</reference>
<keyword evidence="2" id="KW-1133">Transmembrane helix</keyword>
<evidence type="ECO:0000256" key="1">
    <source>
        <dbReference type="SAM" id="MobiDB-lite"/>
    </source>
</evidence>
<dbReference type="AlphaFoldDB" id="A0A9J6F5B8"/>
<feature type="compositionally biased region" description="Basic and acidic residues" evidence="1">
    <location>
        <begin position="117"/>
        <end position="134"/>
    </location>
</feature>
<feature type="transmembrane region" description="Helical" evidence="2">
    <location>
        <begin position="213"/>
        <end position="232"/>
    </location>
</feature>
<proteinExistence type="predicted"/>
<name>A0A9J6F5B8_RHIMP</name>
<sequence length="233" mass="25713">MRELHGVRRPRRANQSAGATLKSEIARAQPSSSKSCERIPGEVPAAVTRNLRLPLSRGAPGRRVVTLSDTAHHKRAGRHRTGDDGDLDLAVGFLLTGRRGQSAPKAQRKVTSPRVSRYADEERGRTVQPDARREHAEPAKLSLKWIQVTHSARLHRTPAVSSFDPISQVQERRLWRSPAIGEILLRRSDVTLVVSSSGGAKPRSFPGSQKRRAPVLFSLFIACYLTLCTISVK</sequence>
<gene>
    <name evidence="3" type="ORF">HPB51_017907</name>
</gene>
<evidence type="ECO:0000313" key="4">
    <source>
        <dbReference type="Proteomes" id="UP000821866"/>
    </source>
</evidence>
<keyword evidence="2" id="KW-0472">Membrane</keyword>
<comment type="caution">
    <text evidence="3">The sequence shown here is derived from an EMBL/GenBank/DDBJ whole genome shotgun (WGS) entry which is preliminary data.</text>
</comment>